<dbReference type="InterPro" id="IPR046341">
    <property type="entry name" value="SET_dom_sf"/>
</dbReference>
<feature type="region of interest" description="Disordered" evidence="5">
    <location>
        <begin position="1"/>
        <end position="32"/>
    </location>
</feature>
<dbReference type="OrthoDB" id="265717at2759"/>
<evidence type="ECO:0000256" key="1">
    <source>
        <dbReference type="ARBA" id="ARBA00022723"/>
    </source>
</evidence>
<dbReference type="GO" id="GO:0005634">
    <property type="term" value="C:nucleus"/>
    <property type="evidence" value="ECO:0007669"/>
    <property type="project" value="TreeGrafter"/>
</dbReference>
<dbReference type="Gene3D" id="6.10.140.2220">
    <property type="match status" value="1"/>
</dbReference>
<evidence type="ECO:0000256" key="4">
    <source>
        <dbReference type="PROSITE-ProRule" id="PRU00134"/>
    </source>
</evidence>
<dbReference type="GO" id="GO:0008270">
    <property type="term" value="F:zinc ion binding"/>
    <property type="evidence" value="ECO:0007669"/>
    <property type="project" value="UniProtKB-KW"/>
</dbReference>
<feature type="compositionally biased region" description="Low complexity" evidence="5">
    <location>
        <begin position="78"/>
        <end position="91"/>
    </location>
</feature>
<dbReference type="PROSITE" id="PS50865">
    <property type="entry name" value="ZF_MYND_2"/>
    <property type="match status" value="1"/>
</dbReference>
<reference evidence="9" key="1">
    <citation type="journal article" date="2018" name="Nat. Microbiol.">
        <title>Leveraging single-cell genomics to expand the fungal tree of life.</title>
        <authorList>
            <person name="Ahrendt S.R."/>
            <person name="Quandt C.A."/>
            <person name="Ciobanu D."/>
            <person name="Clum A."/>
            <person name="Salamov A."/>
            <person name="Andreopoulos B."/>
            <person name="Cheng J.F."/>
            <person name="Woyke T."/>
            <person name="Pelin A."/>
            <person name="Henrissat B."/>
            <person name="Reynolds N.K."/>
            <person name="Benny G.L."/>
            <person name="Smith M.E."/>
            <person name="James T.Y."/>
            <person name="Grigoriev I.V."/>
        </authorList>
    </citation>
    <scope>NUCLEOTIDE SEQUENCE [LARGE SCALE GENOMIC DNA]</scope>
    <source>
        <strain evidence="9">RSA 1356</strain>
    </source>
</reference>
<dbReference type="Pfam" id="PF00856">
    <property type="entry name" value="SET"/>
    <property type="match status" value="1"/>
</dbReference>
<keyword evidence="3" id="KW-0862">Zinc</keyword>
<evidence type="ECO:0000256" key="2">
    <source>
        <dbReference type="ARBA" id="ARBA00022771"/>
    </source>
</evidence>
<protein>
    <recommendedName>
        <fullName evidence="10">SET domain-containing protein</fullName>
    </recommendedName>
</protein>
<dbReference type="Gene3D" id="1.10.220.160">
    <property type="match status" value="1"/>
</dbReference>
<dbReference type="PROSITE" id="PS01360">
    <property type="entry name" value="ZF_MYND_1"/>
    <property type="match status" value="1"/>
</dbReference>
<dbReference type="Proteomes" id="UP000271241">
    <property type="component" value="Unassembled WGS sequence"/>
</dbReference>
<dbReference type="SUPFAM" id="SSF82199">
    <property type="entry name" value="SET domain"/>
    <property type="match status" value="1"/>
</dbReference>
<dbReference type="PROSITE" id="PS50280">
    <property type="entry name" value="SET"/>
    <property type="match status" value="1"/>
</dbReference>
<accession>A0A4P9XPA6</accession>
<evidence type="ECO:0000256" key="3">
    <source>
        <dbReference type="ARBA" id="ARBA00022833"/>
    </source>
</evidence>
<dbReference type="InterPro" id="IPR001214">
    <property type="entry name" value="SET_dom"/>
</dbReference>
<evidence type="ECO:0008006" key="10">
    <source>
        <dbReference type="Google" id="ProtNLM"/>
    </source>
</evidence>
<gene>
    <name evidence="8" type="ORF">THASP1DRAFT_30930</name>
</gene>
<organism evidence="8 9">
    <name type="scientific">Thamnocephalis sphaerospora</name>
    <dbReference type="NCBI Taxonomy" id="78915"/>
    <lineage>
        <taxon>Eukaryota</taxon>
        <taxon>Fungi</taxon>
        <taxon>Fungi incertae sedis</taxon>
        <taxon>Zoopagomycota</taxon>
        <taxon>Zoopagomycotina</taxon>
        <taxon>Zoopagomycetes</taxon>
        <taxon>Zoopagales</taxon>
        <taxon>Sigmoideomycetaceae</taxon>
        <taxon>Thamnocephalis</taxon>
    </lineage>
</organism>
<keyword evidence="1" id="KW-0479">Metal-binding</keyword>
<feature type="region of interest" description="Disordered" evidence="5">
    <location>
        <begin position="55"/>
        <end position="94"/>
    </location>
</feature>
<dbReference type="InterPro" id="IPR050869">
    <property type="entry name" value="H3K4_H4K5_MeTrfase"/>
</dbReference>
<keyword evidence="9" id="KW-1185">Reference proteome</keyword>
<dbReference type="AlphaFoldDB" id="A0A4P9XPA6"/>
<evidence type="ECO:0000259" key="7">
    <source>
        <dbReference type="PROSITE" id="PS50865"/>
    </source>
</evidence>
<dbReference type="PANTHER" id="PTHR12197">
    <property type="entry name" value="HISTONE-LYSINE N-METHYLTRANSFERASE SMYD"/>
    <property type="match status" value="1"/>
</dbReference>
<dbReference type="Pfam" id="PF01753">
    <property type="entry name" value="zf-MYND"/>
    <property type="match status" value="1"/>
</dbReference>
<dbReference type="InterPro" id="IPR002893">
    <property type="entry name" value="Znf_MYND"/>
</dbReference>
<dbReference type="EMBL" id="KZ992744">
    <property type="protein sequence ID" value="RKP07261.1"/>
    <property type="molecule type" value="Genomic_DNA"/>
</dbReference>
<keyword evidence="2 4" id="KW-0863">Zinc-finger</keyword>
<dbReference type="Gene3D" id="2.170.270.10">
    <property type="entry name" value="SET domain"/>
    <property type="match status" value="1"/>
</dbReference>
<name>A0A4P9XPA6_9FUNG</name>
<feature type="domain" description="SET" evidence="6">
    <location>
        <begin position="116"/>
        <end position="352"/>
    </location>
</feature>
<evidence type="ECO:0000256" key="5">
    <source>
        <dbReference type="SAM" id="MobiDB-lite"/>
    </source>
</evidence>
<feature type="domain" description="MYND-type" evidence="7">
    <location>
        <begin position="161"/>
        <end position="199"/>
    </location>
</feature>
<sequence length="645" mass="70753">MPPRRSLRKRRTTSDWDEEELAPASAVPSGEPHALAVDLARLSFADEGDLSATTARGWHTLREQRVSSTASSAREKQSSTPSASTAETSCAQDAHDEEQARYDALLREAVAQAALAPVELRRLPGCGRGILAEAAIASGTAVLVESPCAAVLADAQLTTRCSRCFGADRTLRRCAGCRTLHYCSQTCQRADWHWHRRECKRLASASHRPPTVVRLAARILQQRQDEPEMYAQVEALESRILLLCAYKRSEETLKTYFKLSTLLGRDSGDMDLPASASELIRLWCQIGCNSHSVLDADLEDVGVALYPAAAQLNHACKPNCVLMFDGQTLLLRALHEIESGEEASDRLTINYVCAADTTAVRQRELRERYFFDCACSECAADAKHVDLREAVRCPNASCDATLARPANPPTEADVCAACGHAVDKDYTAQLFTVLHDIEKLESSSKAGVVPIDQSLQAAHRLCQQHLALTHHVYRRVLQQHFEQALNTENWLLAYTLATELETAYRTLYLDGTSLPPGRSIRWHPVVTTRLYAKAKLAELCAETGDQDIPRQSGTVCKGGSSISNAGNGLDTLVKDKAAPPSARAALILLRSTLLAARHTHTPAPKPKHTMRSSAVSCGVLARWLAELEERIRARTLLVDMQVARV</sequence>
<evidence type="ECO:0000259" key="6">
    <source>
        <dbReference type="PROSITE" id="PS50280"/>
    </source>
</evidence>
<proteinExistence type="predicted"/>
<feature type="compositionally biased region" description="Basic residues" evidence="5">
    <location>
        <begin position="1"/>
        <end position="11"/>
    </location>
</feature>
<dbReference type="PANTHER" id="PTHR12197:SF251">
    <property type="entry name" value="EG:BACR7C10.4 PROTEIN"/>
    <property type="match status" value="1"/>
</dbReference>
<dbReference type="STRING" id="78915.A0A4P9XPA6"/>
<evidence type="ECO:0000313" key="9">
    <source>
        <dbReference type="Proteomes" id="UP000271241"/>
    </source>
</evidence>
<evidence type="ECO:0000313" key="8">
    <source>
        <dbReference type="EMBL" id="RKP07261.1"/>
    </source>
</evidence>